<proteinExistence type="predicted"/>
<protein>
    <submittedName>
        <fullName evidence="1 3">Uncharacterized protein</fullName>
    </submittedName>
</protein>
<evidence type="ECO:0000313" key="3">
    <source>
        <dbReference type="WBParaSite" id="OFLC_0000258701-mRNA-1"/>
    </source>
</evidence>
<evidence type="ECO:0000313" key="2">
    <source>
        <dbReference type="Proteomes" id="UP000242913"/>
    </source>
</evidence>
<sequence length="69" mass="7766">MNTICSYTLLDVRVPTRLTSYDARQRRMHACVCSTERREKHRGGPGILTAFSNPSETVVVLTIPKFGQV</sequence>
<organism evidence="3">
    <name type="scientific">Onchocerca flexuosa</name>
    <dbReference type="NCBI Taxonomy" id="387005"/>
    <lineage>
        <taxon>Eukaryota</taxon>
        <taxon>Metazoa</taxon>
        <taxon>Ecdysozoa</taxon>
        <taxon>Nematoda</taxon>
        <taxon>Chromadorea</taxon>
        <taxon>Rhabditida</taxon>
        <taxon>Spirurina</taxon>
        <taxon>Spiruromorpha</taxon>
        <taxon>Filarioidea</taxon>
        <taxon>Onchocercidae</taxon>
        <taxon>Onchocerca</taxon>
    </lineage>
</organism>
<name>A0A183H528_9BILA</name>
<evidence type="ECO:0000313" key="1">
    <source>
        <dbReference type="EMBL" id="OZC07754.1"/>
    </source>
</evidence>
<keyword evidence="2" id="KW-1185">Reference proteome</keyword>
<dbReference type="EMBL" id="KZ270023">
    <property type="protein sequence ID" value="OZC07754.1"/>
    <property type="molecule type" value="Genomic_DNA"/>
</dbReference>
<dbReference type="Proteomes" id="UP000242913">
    <property type="component" value="Unassembled WGS sequence"/>
</dbReference>
<gene>
    <name evidence="1" type="ORF">X798_05233</name>
</gene>
<accession>A0A183H528</accession>
<dbReference type="AlphaFoldDB" id="A0A183H528"/>
<reference evidence="3" key="2">
    <citation type="submission" date="2016-06" db="UniProtKB">
        <authorList>
            <consortium name="WormBaseParasite"/>
        </authorList>
    </citation>
    <scope>IDENTIFICATION</scope>
</reference>
<reference evidence="1 2" key="1">
    <citation type="submission" date="2015-12" db="EMBL/GenBank/DDBJ databases">
        <title>Draft genome of the nematode, Onchocerca flexuosa.</title>
        <authorList>
            <person name="Mitreva M."/>
        </authorList>
    </citation>
    <scope>NUCLEOTIDE SEQUENCE [LARGE SCALE GENOMIC DNA]</scope>
    <source>
        <strain evidence="1">Red Deer</strain>
    </source>
</reference>
<dbReference type="WBParaSite" id="OFLC_0000258701-mRNA-1">
    <property type="protein sequence ID" value="OFLC_0000258701-mRNA-1"/>
    <property type="gene ID" value="OFLC_0000258701"/>
</dbReference>